<accession>A0A1M5DAD2</accession>
<keyword evidence="1" id="KW-0472">Membrane</keyword>
<evidence type="ECO:0000256" key="1">
    <source>
        <dbReference type="SAM" id="Phobius"/>
    </source>
</evidence>
<dbReference type="EMBL" id="FQUC01000008">
    <property type="protein sequence ID" value="SHF63943.1"/>
    <property type="molecule type" value="Genomic_DNA"/>
</dbReference>
<feature type="transmembrane region" description="Helical" evidence="1">
    <location>
        <begin position="263"/>
        <end position="283"/>
    </location>
</feature>
<name>A0A1M5DAD2_9BACT</name>
<dbReference type="RefSeq" id="WP_062178010.1">
    <property type="nucleotide sequence ID" value="NZ_BBXL01000004.1"/>
</dbReference>
<feature type="transmembrane region" description="Helical" evidence="1">
    <location>
        <begin position="146"/>
        <end position="169"/>
    </location>
</feature>
<feature type="transmembrane region" description="Helical" evidence="1">
    <location>
        <begin position="16"/>
        <end position="36"/>
    </location>
</feature>
<keyword evidence="1" id="KW-0812">Transmembrane</keyword>
<feature type="transmembrane region" description="Helical" evidence="1">
    <location>
        <begin position="181"/>
        <end position="202"/>
    </location>
</feature>
<dbReference type="AlphaFoldDB" id="A0A1M5DAD2"/>
<evidence type="ECO:0008006" key="4">
    <source>
        <dbReference type="Google" id="ProtNLM"/>
    </source>
</evidence>
<feature type="transmembrane region" description="Helical" evidence="1">
    <location>
        <begin position="232"/>
        <end position="251"/>
    </location>
</feature>
<feature type="transmembrane region" description="Helical" evidence="1">
    <location>
        <begin position="56"/>
        <end position="79"/>
    </location>
</feature>
<proteinExistence type="predicted"/>
<protein>
    <recommendedName>
        <fullName evidence="4">Beta-carotene 15,15'-monooxygenase</fullName>
    </recommendedName>
</protein>
<feature type="transmembrane region" description="Helical" evidence="1">
    <location>
        <begin position="314"/>
        <end position="330"/>
    </location>
</feature>
<organism evidence="2 3">
    <name type="scientific">Dysgonomonas macrotermitis</name>
    <dbReference type="NCBI Taxonomy" id="1346286"/>
    <lineage>
        <taxon>Bacteria</taxon>
        <taxon>Pseudomonadati</taxon>
        <taxon>Bacteroidota</taxon>
        <taxon>Bacteroidia</taxon>
        <taxon>Bacteroidales</taxon>
        <taxon>Dysgonomonadaceae</taxon>
        <taxon>Dysgonomonas</taxon>
    </lineage>
</organism>
<keyword evidence="3" id="KW-1185">Reference proteome</keyword>
<dbReference type="OrthoDB" id="1116060at2"/>
<evidence type="ECO:0000313" key="3">
    <source>
        <dbReference type="Proteomes" id="UP000184480"/>
    </source>
</evidence>
<dbReference type="PROSITE" id="PS51257">
    <property type="entry name" value="PROKAR_LIPOPROTEIN"/>
    <property type="match status" value="1"/>
</dbReference>
<sequence length="331" mass="37541">MDIVKSFRRGMIENKNLIFISIILSCLLRLGFILLSADYVPQYAGGGYLWDGVASILLSEKIVSAIVSLLFTIGLAFYLNQLNARYALIRTRTYIVPVVTMLIFSLHPAFVSMTPQYIGGLSVAMSGYILLSTYQDVKSSGKAYSIGFVLAVGSLFSFYTLMYLPLFILGLRMMRCLTFKSFVAIILGVLSIYWLAFFAFLAQGDLDGFAAPFRSLYPILNLSFNWSDLDELYYLVPAILLSLLLFFNYQANSFHDKIQIRANMLFFYVCFGFSLLSYIFILYDSGLNLYITVMSGALLLSHFLSLAHEKWKVMLFYLLVLLCVAIYIYNL</sequence>
<keyword evidence="1" id="KW-1133">Transmembrane helix</keyword>
<feature type="transmembrane region" description="Helical" evidence="1">
    <location>
        <begin position="289"/>
        <end position="307"/>
    </location>
</feature>
<evidence type="ECO:0000313" key="2">
    <source>
        <dbReference type="EMBL" id="SHF63943.1"/>
    </source>
</evidence>
<gene>
    <name evidence="2" type="ORF">SAMN05444362_108128</name>
</gene>
<reference evidence="3" key="1">
    <citation type="submission" date="2016-11" db="EMBL/GenBank/DDBJ databases">
        <authorList>
            <person name="Varghese N."/>
            <person name="Submissions S."/>
        </authorList>
    </citation>
    <scope>NUCLEOTIDE SEQUENCE [LARGE SCALE GENOMIC DNA]</scope>
    <source>
        <strain evidence="3">DSM 27370</strain>
    </source>
</reference>
<dbReference type="Proteomes" id="UP000184480">
    <property type="component" value="Unassembled WGS sequence"/>
</dbReference>
<dbReference type="STRING" id="1346286.SAMN05444362_108128"/>
<feature type="transmembrane region" description="Helical" evidence="1">
    <location>
        <begin position="91"/>
        <end position="111"/>
    </location>
</feature>